<dbReference type="InterPro" id="IPR011527">
    <property type="entry name" value="ABC1_TM_dom"/>
</dbReference>
<evidence type="ECO:0000259" key="6">
    <source>
        <dbReference type="PROSITE" id="PS50893"/>
    </source>
</evidence>
<protein>
    <submittedName>
        <fullName evidence="8">Putative ABC transporter permease/ATP-binding protein</fullName>
    </submittedName>
</protein>
<reference evidence="8 9" key="1">
    <citation type="journal article" date="2011" name="J. Bacteriol.">
        <title>Complete genome sequence of Amycolicicoccus subflavus DQS3-9A1T, an actinomycete isolated from crude oil-polluted soil.</title>
        <authorList>
            <person name="Cai M."/>
            <person name="Chen W.M."/>
            <person name="Nie Y."/>
            <person name="Chi C.Q."/>
            <person name="Wang Y.N."/>
            <person name="Tang Y.Q."/>
            <person name="Li G.Y."/>
            <person name="Wu X.L."/>
        </authorList>
    </citation>
    <scope>NUCLEOTIDE SEQUENCE [LARGE SCALE GENOMIC DNA]</scope>
    <source>
        <strain evidence="9">DSM 45089 / DQS3-9A1</strain>
    </source>
</reference>
<sequence length="578" mass="60873">MSSTRAPSAGRSRDGQGVLRRVFRRNRGLFPLGTLLLCAYQVAETLIPITIGLIIDRVISPADEDALIQYGAFLIGLFIVIVVTWRFGARIVKRVAENEAHRLRVEVATRILDPRGVRLRSRVGALLTVSTQGAEDAAGVLSVVARGVAALAAAVVAIGALLYINLTLGLVVIVATPLILGGLQRVSPTITQRASAQNSAAGWASALATDLVSGLRPLRGIGGEDMAAHRYRTQSRIALRAAVRSARINGLYTSASYTANGVLAVVVAGYGGYLALAGDITPGELIAVVGLSQFLPGPLGALAATPRGIAIGRASSQRLDRILGAEFILTPGPLSLPKGRRDLEIASLSYKSLNGVSLKVEAGELIGVLSYDPNDADALVAVLSGRLPVDEYRGRVLVGGVPIAEVAPEHAQRALLVEPHRTDLFTGTIGSNVRAGRPDALDEQVEVALDASAARDVVTMHEEGLDHPVTDRGESLSGGQRQRVALARALVAAPSVLVLHDPTTAVDAVTEQTIAQGIAELRHRSGPRIQSTIIVTSSPALLSFCDHVVVLENGQVARVSTHEHLAATDESYRRVVLR</sequence>
<dbReference type="InterPro" id="IPR027417">
    <property type="entry name" value="P-loop_NTPase"/>
</dbReference>
<dbReference type="Proteomes" id="UP000009235">
    <property type="component" value="Chromosome"/>
</dbReference>
<feature type="domain" description="ABC transporter" evidence="6">
    <location>
        <begin position="338"/>
        <end position="578"/>
    </location>
</feature>
<dbReference type="GO" id="GO:0016887">
    <property type="term" value="F:ATP hydrolysis activity"/>
    <property type="evidence" value="ECO:0007669"/>
    <property type="project" value="InterPro"/>
</dbReference>
<keyword evidence="8" id="KW-0547">Nucleotide-binding</keyword>
<dbReference type="Pfam" id="PF00664">
    <property type="entry name" value="ABC_membrane"/>
    <property type="match status" value="1"/>
</dbReference>
<name>F6EKE2_HOYSD</name>
<keyword evidence="3 5" id="KW-1133">Transmembrane helix</keyword>
<dbReference type="SUPFAM" id="SSF90123">
    <property type="entry name" value="ABC transporter transmembrane region"/>
    <property type="match status" value="1"/>
</dbReference>
<evidence type="ECO:0000256" key="3">
    <source>
        <dbReference type="ARBA" id="ARBA00022989"/>
    </source>
</evidence>
<evidence type="ECO:0000256" key="5">
    <source>
        <dbReference type="SAM" id="Phobius"/>
    </source>
</evidence>
<accession>F6EKE2</accession>
<dbReference type="OrthoDB" id="4966664at2"/>
<feature type="transmembrane region" description="Helical" evidence="5">
    <location>
        <begin position="151"/>
        <end position="180"/>
    </location>
</feature>
<dbReference type="GO" id="GO:0005886">
    <property type="term" value="C:plasma membrane"/>
    <property type="evidence" value="ECO:0007669"/>
    <property type="project" value="UniProtKB-SubCell"/>
</dbReference>
<gene>
    <name evidence="8" type="ordered locus">AS9A_0659</name>
</gene>
<dbReference type="Pfam" id="PF00005">
    <property type="entry name" value="ABC_tran"/>
    <property type="match status" value="1"/>
</dbReference>
<dbReference type="STRING" id="443218.AS9A_0659"/>
<evidence type="ECO:0000256" key="2">
    <source>
        <dbReference type="ARBA" id="ARBA00022692"/>
    </source>
</evidence>
<dbReference type="EMBL" id="CP002786">
    <property type="protein sequence ID" value="AEF39113.1"/>
    <property type="molecule type" value="Genomic_DNA"/>
</dbReference>
<dbReference type="GO" id="GO:0015421">
    <property type="term" value="F:ABC-type oligopeptide transporter activity"/>
    <property type="evidence" value="ECO:0007669"/>
    <property type="project" value="TreeGrafter"/>
</dbReference>
<dbReference type="AlphaFoldDB" id="F6EKE2"/>
<evidence type="ECO:0000259" key="7">
    <source>
        <dbReference type="PROSITE" id="PS50929"/>
    </source>
</evidence>
<evidence type="ECO:0000313" key="9">
    <source>
        <dbReference type="Proteomes" id="UP000009235"/>
    </source>
</evidence>
<dbReference type="PROSITE" id="PS50929">
    <property type="entry name" value="ABC_TM1F"/>
    <property type="match status" value="1"/>
</dbReference>
<dbReference type="PROSITE" id="PS50893">
    <property type="entry name" value="ABC_TRANSPORTER_2"/>
    <property type="match status" value="1"/>
</dbReference>
<keyword evidence="4 5" id="KW-0472">Membrane</keyword>
<keyword evidence="8" id="KW-0067">ATP-binding</keyword>
<dbReference type="PROSITE" id="PS00211">
    <property type="entry name" value="ABC_TRANSPORTER_1"/>
    <property type="match status" value="1"/>
</dbReference>
<dbReference type="CDD" id="cd07346">
    <property type="entry name" value="ABC_6TM_exporters"/>
    <property type="match status" value="1"/>
</dbReference>
<dbReference type="InterPro" id="IPR036640">
    <property type="entry name" value="ABC1_TM_sf"/>
</dbReference>
<evidence type="ECO:0000313" key="8">
    <source>
        <dbReference type="EMBL" id="AEF39113.1"/>
    </source>
</evidence>
<evidence type="ECO:0000256" key="1">
    <source>
        <dbReference type="ARBA" id="ARBA00004651"/>
    </source>
</evidence>
<dbReference type="SUPFAM" id="SSF52540">
    <property type="entry name" value="P-loop containing nucleoside triphosphate hydrolases"/>
    <property type="match status" value="1"/>
</dbReference>
<dbReference type="InterPro" id="IPR039421">
    <property type="entry name" value="Type_1_exporter"/>
</dbReference>
<dbReference type="eggNOG" id="COG1132">
    <property type="taxonomic scope" value="Bacteria"/>
</dbReference>
<dbReference type="KEGG" id="asd:AS9A_0659"/>
<feature type="domain" description="ABC transmembrane type-1" evidence="7">
    <location>
        <begin position="32"/>
        <end position="303"/>
    </location>
</feature>
<keyword evidence="2 5" id="KW-0812">Transmembrane</keyword>
<proteinExistence type="predicted"/>
<feature type="transmembrane region" description="Helical" evidence="5">
    <location>
        <begin position="67"/>
        <end position="85"/>
    </location>
</feature>
<organism evidence="8 9">
    <name type="scientific">Hoyosella subflava (strain DSM 45089 / JCM 17490 / NBRC 109087 / DQS3-9A1)</name>
    <name type="common">Amycolicicoccus subflavus</name>
    <dbReference type="NCBI Taxonomy" id="443218"/>
    <lineage>
        <taxon>Bacteria</taxon>
        <taxon>Bacillati</taxon>
        <taxon>Actinomycetota</taxon>
        <taxon>Actinomycetes</taxon>
        <taxon>Mycobacteriales</taxon>
        <taxon>Hoyosellaceae</taxon>
        <taxon>Hoyosella</taxon>
    </lineage>
</organism>
<comment type="subcellular location">
    <subcellularLocation>
        <location evidence="1">Cell membrane</location>
        <topology evidence="1">Multi-pass membrane protein</topology>
    </subcellularLocation>
</comment>
<dbReference type="Gene3D" id="1.20.1560.10">
    <property type="entry name" value="ABC transporter type 1, transmembrane domain"/>
    <property type="match status" value="1"/>
</dbReference>
<dbReference type="InterPro" id="IPR017871">
    <property type="entry name" value="ABC_transporter-like_CS"/>
</dbReference>
<dbReference type="GO" id="GO:0005524">
    <property type="term" value="F:ATP binding"/>
    <property type="evidence" value="ECO:0007669"/>
    <property type="project" value="UniProtKB-KW"/>
</dbReference>
<keyword evidence="9" id="KW-1185">Reference proteome</keyword>
<evidence type="ECO:0000256" key="4">
    <source>
        <dbReference type="ARBA" id="ARBA00023136"/>
    </source>
</evidence>
<dbReference type="HOGENOM" id="CLU_000604_84_3_11"/>
<dbReference type="RefSeq" id="WP_013805462.1">
    <property type="nucleotide sequence ID" value="NC_015564.1"/>
</dbReference>
<dbReference type="Gene3D" id="3.40.50.300">
    <property type="entry name" value="P-loop containing nucleotide triphosphate hydrolases"/>
    <property type="match status" value="1"/>
</dbReference>
<dbReference type="PANTHER" id="PTHR43394:SF1">
    <property type="entry name" value="ATP-BINDING CASSETTE SUB-FAMILY B MEMBER 10, MITOCHONDRIAL"/>
    <property type="match status" value="1"/>
</dbReference>
<dbReference type="InterPro" id="IPR003439">
    <property type="entry name" value="ABC_transporter-like_ATP-bd"/>
</dbReference>
<dbReference type="PANTHER" id="PTHR43394">
    <property type="entry name" value="ATP-DEPENDENT PERMEASE MDL1, MITOCHONDRIAL"/>
    <property type="match status" value="1"/>
</dbReference>
<feature type="transmembrane region" description="Helical" evidence="5">
    <location>
        <begin position="29"/>
        <end position="55"/>
    </location>
</feature>